<reference evidence="5" key="1">
    <citation type="submission" date="2016-06" db="EMBL/GenBank/DDBJ databases">
        <authorList>
            <person name="Varghese N."/>
            <person name="Submissions Spin"/>
        </authorList>
    </citation>
    <scope>NUCLEOTIDE SEQUENCE [LARGE SCALE GENOMIC DNA]</scope>
    <source>
        <strain evidence="5">DSM 44815</strain>
    </source>
</reference>
<dbReference type="SUPFAM" id="SSF56801">
    <property type="entry name" value="Acetyl-CoA synthetase-like"/>
    <property type="match status" value="1"/>
</dbReference>
<dbReference type="RefSeq" id="WP_091657125.1">
    <property type="nucleotide sequence ID" value="NZ_LT594323.1"/>
</dbReference>
<gene>
    <name evidence="4" type="ORF">GA0070611_0664</name>
</gene>
<name>A0A1A8Z495_9ACTN</name>
<dbReference type="STRING" id="261654.GA0070611_0664"/>
<dbReference type="PANTHER" id="PTHR22754:SF32">
    <property type="entry name" value="DISCO-INTERACTING PROTEIN 2"/>
    <property type="match status" value="1"/>
</dbReference>
<dbReference type="PATRIC" id="fig|261654.4.peg.673"/>
<dbReference type="Pfam" id="PF00501">
    <property type="entry name" value="AMP-binding"/>
    <property type="match status" value="1"/>
</dbReference>
<keyword evidence="4" id="KW-0436">Ligase</keyword>
<evidence type="ECO:0000313" key="4">
    <source>
        <dbReference type="EMBL" id="SBT38754.1"/>
    </source>
</evidence>
<dbReference type="InterPro" id="IPR045851">
    <property type="entry name" value="AMP-bd_C_sf"/>
</dbReference>
<dbReference type="Gene3D" id="3.40.50.12780">
    <property type="entry name" value="N-terminal domain of ligase-like"/>
    <property type="match status" value="1"/>
</dbReference>
<accession>A0A1A8Z495</accession>
<sequence length="573" mass="61088">MRPDRKLLDWLTDPVGDRGLSFLTGDGWQRLSYPALADKALSYASLVRDMGIERGGRVLVLHDTGPEFVGAFFGALAAGCTAVPLAPPRALGGRDVWVEHAGRVIELVRPDLLLGADQYAGLLADAARRSDHRCVLAAEPDGHGALPVQEPPEVALLQFTSGSRGSPRAVQVTGAQLAANISSINVALGAPDDFGASWLPFYHDMGLVGCLLFPIVHQVSQRLMSPSQFIGSPLDWLSPYGGGEGQVMAMPNFGFDYVARKVAAPSLTGMDFSRVEVVISAAERVRAASVAAFYELLRPFGLRWEALQPMYGLAEATLAVSGVRVGEIPITVAVRRQSEQIGAKIEILDVGTVDEPGPSGAELVQHVSCGVPLRGVAIKIVDDAGRLLPPGHLGEIVVSGPGVAKGYLGESSTSTRFTNGNLFTGDVGFCHDGELFVLGRQGDSIKVRGRSVYVEEIEEAIAATLPQLSDRTVVVAGTDATAPTILLLTEHQVDDVLATRALDLLRSWVGDEARVDVVVLARKSLQFTSSGKPRRSHMWQRHLTGELPGVVVGQQRPDRAQEAEGAPHVDALR</sequence>
<protein>
    <submittedName>
        <fullName evidence="4">Acyl-CoA synthetase (AMP-forming)/AMP-acid ligase II</fullName>
    </submittedName>
</protein>
<feature type="region of interest" description="Disordered" evidence="2">
    <location>
        <begin position="550"/>
        <end position="573"/>
    </location>
</feature>
<dbReference type="AlphaFoldDB" id="A0A1A8Z495"/>
<evidence type="ECO:0000256" key="1">
    <source>
        <dbReference type="ARBA" id="ARBA00006432"/>
    </source>
</evidence>
<dbReference type="EMBL" id="LT594323">
    <property type="protein sequence ID" value="SBT38754.1"/>
    <property type="molecule type" value="Genomic_DNA"/>
</dbReference>
<dbReference type="GO" id="GO:0016874">
    <property type="term" value="F:ligase activity"/>
    <property type="evidence" value="ECO:0007669"/>
    <property type="project" value="UniProtKB-KW"/>
</dbReference>
<evidence type="ECO:0000256" key="2">
    <source>
        <dbReference type="SAM" id="MobiDB-lite"/>
    </source>
</evidence>
<keyword evidence="5" id="KW-1185">Reference proteome</keyword>
<dbReference type="Proteomes" id="UP000199385">
    <property type="component" value="Chromosome I"/>
</dbReference>
<comment type="similarity">
    <text evidence="1">Belongs to the ATP-dependent AMP-binding enzyme family.</text>
</comment>
<dbReference type="GO" id="GO:0070566">
    <property type="term" value="F:adenylyltransferase activity"/>
    <property type="evidence" value="ECO:0007669"/>
    <property type="project" value="TreeGrafter"/>
</dbReference>
<evidence type="ECO:0000259" key="3">
    <source>
        <dbReference type="Pfam" id="PF00501"/>
    </source>
</evidence>
<organism evidence="4 5">
    <name type="scientific">Micromonospora auratinigra</name>
    <dbReference type="NCBI Taxonomy" id="261654"/>
    <lineage>
        <taxon>Bacteria</taxon>
        <taxon>Bacillati</taxon>
        <taxon>Actinomycetota</taxon>
        <taxon>Actinomycetes</taxon>
        <taxon>Micromonosporales</taxon>
        <taxon>Micromonosporaceae</taxon>
        <taxon>Micromonospora</taxon>
    </lineage>
</organism>
<evidence type="ECO:0000313" key="5">
    <source>
        <dbReference type="Proteomes" id="UP000199385"/>
    </source>
</evidence>
<feature type="compositionally biased region" description="Basic and acidic residues" evidence="2">
    <location>
        <begin position="556"/>
        <end position="573"/>
    </location>
</feature>
<dbReference type="GO" id="GO:0005886">
    <property type="term" value="C:plasma membrane"/>
    <property type="evidence" value="ECO:0007669"/>
    <property type="project" value="TreeGrafter"/>
</dbReference>
<dbReference type="InterPro" id="IPR042099">
    <property type="entry name" value="ANL_N_sf"/>
</dbReference>
<dbReference type="InterPro" id="IPR000873">
    <property type="entry name" value="AMP-dep_synth/lig_dom"/>
</dbReference>
<dbReference type="Gene3D" id="3.30.300.30">
    <property type="match status" value="1"/>
</dbReference>
<dbReference type="PANTHER" id="PTHR22754">
    <property type="entry name" value="DISCO-INTERACTING PROTEIN 2 DIP2 -RELATED"/>
    <property type="match status" value="1"/>
</dbReference>
<feature type="domain" description="AMP-dependent synthetase/ligase" evidence="3">
    <location>
        <begin position="25"/>
        <end position="408"/>
    </location>
</feature>
<dbReference type="OrthoDB" id="3671040at2"/>
<dbReference type="GO" id="GO:0006633">
    <property type="term" value="P:fatty acid biosynthetic process"/>
    <property type="evidence" value="ECO:0007669"/>
    <property type="project" value="TreeGrafter"/>
</dbReference>
<proteinExistence type="inferred from homology"/>